<proteinExistence type="predicted"/>
<name>A0ABU0RR77_9ACTN</name>
<dbReference type="InterPro" id="IPR036291">
    <property type="entry name" value="NAD(P)-bd_dom_sf"/>
</dbReference>
<dbReference type="Pfam" id="PF00106">
    <property type="entry name" value="adh_short"/>
    <property type="match status" value="1"/>
</dbReference>
<dbReference type="EMBL" id="JAUSZS010000004">
    <property type="protein sequence ID" value="MDQ0934494.1"/>
    <property type="molecule type" value="Genomic_DNA"/>
</dbReference>
<keyword evidence="2" id="KW-1185">Reference proteome</keyword>
<dbReference type="Gene3D" id="3.40.50.720">
    <property type="entry name" value="NAD(P)-binding Rossmann-like Domain"/>
    <property type="match status" value="1"/>
</dbReference>
<accession>A0ABU0RR77</accession>
<dbReference type="PRINTS" id="PR00081">
    <property type="entry name" value="GDHRDH"/>
</dbReference>
<gene>
    <name evidence="1" type="ORF">QFZ49_004434</name>
</gene>
<dbReference type="SUPFAM" id="SSF51735">
    <property type="entry name" value="NAD(P)-binding Rossmann-fold domains"/>
    <property type="match status" value="1"/>
</dbReference>
<evidence type="ECO:0000313" key="2">
    <source>
        <dbReference type="Proteomes" id="UP001223072"/>
    </source>
</evidence>
<dbReference type="InterPro" id="IPR052625">
    <property type="entry name" value="Chl_b_Red"/>
</dbReference>
<dbReference type="CDD" id="cd05233">
    <property type="entry name" value="SDR_c"/>
    <property type="match status" value="1"/>
</dbReference>
<evidence type="ECO:0000313" key="1">
    <source>
        <dbReference type="EMBL" id="MDQ0934494.1"/>
    </source>
</evidence>
<dbReference type="Proteomes" id="UP001223072">
    <property type="component" value="Unassembled WGS sequence"/>
</dbReference>
<reference evidence="1 2" key="1">
    <citation type="submission" date="2023-07" db="EMBL/GenBank/DDBJ databases">
        <title>Comparative genomics of wheat-associated soil bacteria to identify genetic determinants of phenazine resistance.</title>
        <authorList>
            <person name="Mouncey N."/>
        </authorList>
    </citation>
    <scope>NUCLEOTIDE SEQUENCE [LARGE SCALE GENOMIC DNA]</scope>
    <source>
        <strain evidence="1 2">W2I16</strain>
    </source>
</reference>
<comment type="caution">
    <text evidence="1">The sequence shown here is derived from an EMBL/GenBank/DDBJ whole genome shotgun (WGS) entry which is preliminary data.</text>
</comment>
<dbReference type="PANTHER" id="PTHR24314:SF21">
    <property type="entry name" value="CHLOROPHYLL(IDE) B REDUCTASE NYC1, CHLOROPLASTIC-RELATED"/>
    <property type="match status" value="1"/>
</dbReference>
<sequence length="264" mass="28112">MIPMTVIVITGGSRGIGLGLAHAFVSRGCRVVICGRDEETVRTAAGTVGTDTLGVCADVTSREDVRRLWDSAVGHFGRVDHWINNAGIALAPRLLHEVPEGDVRRLVDVNLMGAINGSAVAVDRMLGQGGGFVWNMVGFGSNGRVSRGMAAYGSTKRALDYLHDTLTLEAKGTPVRMGLLSPGLVVTGLVAENDLRSDLRGRRQQVYYKVLSDPLEVVAPWLADRVLGATRNGARAERLTGPKACGRLATALLRGRLHPALRAS</sequence>
<protein>
    <submittedName>
        <fullName evidence="1">NAD(P)-dependent dehydrogenase (Short-subunit alcohol dehydrogenase family)</fullName>
    </submittedName>
</protein>
<dbReference type="InterPro" id="IPR002347">
    <property type="entry name" value="SDR_fam"/>
</dbReference>
<organism evidence="1 2">
    <name type="scientific">Streptomyces turgidiscabies</name>
    <dbReference type="NCBI Taxonomy" id="85558"/>
    <lineage>
        <taxon>Bacteria</taxon>
        <taxon>Bacillati</taxon>
        <taxon>Actinomycetota</taxon>
        <taxon>Actinomycetes</taxon>
        <taxon>Kitasatosporales</taxon>
        <taxon>Streptomycetaceae</taxon>
        <taxon>Streptomyces</taxon>
    </lineage>
</organism>
<dbReference type="PANTHER" id="PTHR24314">
    <property type="entry name" value="NON-SPECIFIC LIPID TRANSFER PROTEIN-RELATED"/>
    <property type="match status" value="1"/>
</dbReference>